<dbReference type="Proteomes" id="UP000184164">
    <property type="component" value="Unassembled WGS sequence"/>
</dbReference>
<dbReference type="InterPro" id="IPR050536">
    <property type="entry name" value="DtxR_MntR_Metal-Reg"/>
</dbReference>
<keyword evidence="2" id="KW-0472">Membrane</keyword>
<dbReference type="InterPro" id="IPR008988">
    <property type="entry name" value="Transcriptional_repressor_C"/>
</dbReference>
<keyword evidence="1" id="KW-0408">Iron</keyword>
<gene>
    <name evidence="4" type="ORF">SAMN05444274_102499</name>
</gene>
<dbReference type="InterPro" id="IPR001367">
    <property type="entry name" value="Fe_dep_repressor"/>
</dbReference>
<keyword evidence="2" id="KW-1133">Transmembrane helix</keyword>
<accession>A0A1M4WNS0</accession>
<evidence type="ECO:0000313" key="4">
    <source>
        <dbReference type="EMBL" id="SHE82612.1"/>
    </source>
</evidence>
<dbReference type="SMART" id="SM00899">
    <property type="entry name" value="FeoA"/>
    <property type="match status" value="2"/>
</dbReference>
<dbReference type="Gene3D" id="1.10.10.10">
    <property type="entry name" value="Winged helix-like DNA-binding domain superfamily/Winged helix DNA-binding domain"/>
    <property type="match status" value="1"/>
</dbReference>
<dbReference type="SUPFAM" id="SSF46785">
    <property type="entry name" value="Winged helix' DNA-binding domain"/>
    <property type="match status" value="1"/>
</dbReference>
<organism evidence="4 5">
    <name type="scientific">Mariniphaga anaerophila</name>
    <dbReference type="NCBI Taxonomy" id="1484053"/>
    <lineage>
        <taxon>Bacteria</taxon>
        <taxon>Pseudomonadati</taxon>
        <taxon>Bacteroidota</taxon>
        <taxon>Bacteroidia</taxon>
        <taxon>Marinilabiliales</taxon>
        <taxon>Prolixibacteraceae</taxon>
        <taxon>Mariniphaga</taxon>
    </lineage>
</organism>
<keyword evidence="2" id="KW-0812">Transmembrane</keyword>
<dbReference type="AlphaFoldDB" id="A0A1M4WNS0"/>
<dbReference type="GO" id="GO:0046983">
    <property type="term" value="F:protein dimerization activity"/>
    <property type="evidence" value="ECO:0007669"/>
    <property type="project" value="InterPro"/>
</dbReference>
<dbReference type="Gene3D" id="2.30.30.90">
    <property type="match status" value="2"/>
</dbReference>
<evidence type="ECO:0000259" key="3">
    <source>
        <dbReference type="SMART" id="SM00899"/>
    </source>
</evidence>
<dbReference type="PANTHER" id="PTHR33238">
    <property type="entry name" value="IRON (METAL) DEPENDENT REPRESSOR, DTXR FAMILY"/>
    <property type="match status" value="1"/>
</dbReference>
<evidence type="ECO:0000256" key="2">
    <source>
        <dbReference type="SAM" id="Phobius"/>
    </source>
</evidence>
<keyword evidence="5" id="KW-1185">Reference proteome</keyword>
<dbReference type="GO" id="GO:0003700">
    <property type="term" value="F:DNA-binding transcription factor activity"/>
    <property type="evidence" value="ECO:0007669"/>
    <property type="project" value="InterPro"/>
</dbReference>
<dbReference type="Pfam" id="PF02742">
    <property type="entry name" value="Fe_dep_repr_C"/>
    <property type="match status" value="1"/>
</dbReference>
<name>A0A1M4WNS0_9BACT</name>
<dbReference type="SUPFAM" id="SSF50037">
    <property type="entry name" value="C-terminal domain of transcriptional repressors"/>
    <property type="match status" value="2"/>
</dbReference>
<evidence type="ECO:0000256" key="1">
    <source>
        <dbReference type="ARBA" id="ARBA00023004"/>
    </source>
</evidence>
<dbReference type="EMBL" id="FQUM01000002">
    <property type="protein sequence ID" value="SHE82612.1"/>
    <property type="molecule type" value="Genomic_DNA"/>
</dbReference>
<dbReference type="RefSeq" id="WP_072999718.1">
    <property type="nucleotide sequence ID" value="NZ_FQUM01000002.1"/>
</dbReference>
<dbReference type="Pfam" id="PF04023">
    <property type="entry name" value="FeoA"/>
    <property type="match status" value="2"/>
</dbReference>
<feature type="domain" description="Ferrous iron transporter FeoA-like" evidence="3">
    <location>
        <begin position="183"/>
        <end position="254"/>
    </location>
</feature>
<dbReference type="SUPFAM" id="SSF47979">
    <property type="entry name" value="Iron-dependent repressor protein, dimerization domain"/>
    <property type="match status" value="1"/>
</dbReference>
<dbReference type="InterPro" id="IPR038157">
    <property type="entry name" value="FeoA_core_dom"/>
</dbReference>
<dbReference type="STRING" id="1484053.SAMN05444274_102499"/>
<dbReference type="InterPro" id="IPR007167">
    <property type="entry name" value="Fe-transptr_FeoA-like"/>
</dbReference>
<dbReference type="InterPro" id="IPR036388">
    <property type="entry name" value="WH-like_DNA-bd_sf"/>
</dbReference>
<dbReference type="PANTHER" id="PTHR33238:SF7">
    <property type="entry name" value="IRON-DEPENDENT TRANSCRIPTIONAL REGULATOR"/>
    <property type="match status" value="1"/>
</dbReference>
<dbReference type="OrthoDB" id="9791355at2"/>
<dbReference type="InterPro" id="IPR022689">
    <property type="entry name" value="Iron_dep_repressor"/>
</dbReference>
<dbReference type="InterPro" id="IPR036421">
    <property type="entry name" value="Fe_dep_repressor_sf"/>
</dbReference>
<dbReference type="InterPro" id="IPR036390">
    <property type="entry name" value="WH_DNA-bd_sf"/>
</dbReference>
<feature type="domain" description="Ferrous iron transporter FeoA-like" evidence="3">
    <location>
        <begin position="266"/>
        <end position="340"/>
    </location>
</feature>
<dbReference type="GO" id="GO:0046914">
    <property type="term" value="F:transition metal ion binding"/>
    <property type="evidence" value="ECO:0007669"/>
    <property type="project" value="InterPro"/>
</dbReference>
<protein>
    <submittedName>
        <fullName evidence="4">DtxR family transcriptional regulator, Mn-dependent transcriptional regulator</fullName>
    </submittedName>
</protein>
<dbReference type="SMART" id="SM00529">
    <property type="entry name" value="HTH_DTXR"/>
    <property type="match status" value="1"/>
</dbReference>
<evidence type="ECO:0000313" key="5">
    <source>
        <dbReference type="Proteomes" id="UP000184164"/>
    </source>
</evidence>
<reference evidence="4 5" key="1">
    <citation type="submission" date="2016-11" db="EMBL/GenBank/DDBJ databases">
        <authorList>
            <person name="Jaros S."/>
            <person name="Januszkiewicz K."/>
            <person name="Wedrychowicz H."/>
        </authorList>
    </citation>
    <scope>NUCLEOTIDE SEQUENCE [LARGE SCALE GENOMIC DNA]</scope>
    <source>
        <strain evidence="4 5">DSM 26910</strain>
    </source>
</reference>
<feature type="transmembrane region" description="Helical" evidence="2">
    <location>
        <begin position="6"/>
        <end position="26"/>
    </location>
</feature>
<proteinExistence type="predicted"/>
<sequence length="343" mass="38803">MEPFFNPIIAILLVLVAIAIIFWLLWPQKGLWAKLSKLNMNSRRVLLEDTLKFLYDCEYKGVEYKIQDLAKNLNTTKEKSEKLLKLLQTMELVSKEENTYRLNDAGRSYALRVVRMHRIWERYLADETGLNQTEWHTKADYLEHKMSDDEIDKLAAQIGNPVFDPHGDPIPTSNGELPDHKGKALSELKKGSIARIIHIEDEPVEVYQQLAAEGLYPGMQVYVLKAEKDKITFAADGQECTLIPQFAASITVEAIDKDKFTSEKPLQLSSLNIGEEAEIAGISPNFRGQQRRRLMDLGIVPGRRVAAIMQSASGDPVGYRIMGTTIGIRKSQADQIFIKNKVS</sequence>